<dbReference type="Gene3D" id="3.40.50.2000">
    <property type="entry name" value="Glycogen Phosphorylase B"/>
    <property type="match status" value="2"/>
</dbReference>
<keyword evidence="3" id="KW-0808">Transferase</keyword>
<dbReference type="OrthoDB" id="9811902at2"/>
<evidence type="ECO:0000313" key="3">
    <source>
        <dbReference type="EMBL" id="TDR52621.1"/>
    </source>
</evidence>
<evidence type="ECO:0000259" key="2">
    <source>
        <dbReference type="Pfam" id="PF13579"/>
    </source>
</evidence>
<dbReference type="Proteomes" id="UP000295558">
    <property type="component" value="Unassembled WGS sequence"/>
</dbReference>
<dbReference type="STRING" id="1265846.PROCOU_07448"/>
<reference evidence="3 4" key="1">
    <citation type="submission" date="2019-03" db="EMBL/GenBank/DDBJ databases">
        <title>Genomic Encyclopedia of Type Strains, Phase III (KMG-III): the genomes of soil and plant-associated and newly described type strains.</title>
        <authorList>
            <person name="Whitman W."/>
        </authorList>
    </citation>
    <scope>NUCLEOTIDE SEQUENCE [LARGE SCALE GENOMIC DNA]</scope>
    <source>
        <strain evidence="3 4">CECT 7972</strain>
    </source>
</reference>
<dbReference type="RefSeq" id="WP_036070655.1">
    <property type="nucleotide sequence ID" value="NZ_JAARQJ010000007.1"/>
</dbReference>
<dbReference type="InterPro" id="IPR001296">
    <property type="entry name" value="Glyco_trans_1"/>
</dbReference>
<accession>A0A4R6ZJS3</accession>
<protein>
    <submittedName>
        <fullName evidence="3">Glycosyltransferase involved in cell wall biosynthesis</fullName>
    </submittedName>
</protein>
<organism evidence="3 4">
    <name type="scientific">Listeria rocourtiae</name>
    <dbReference type="NCBI Taxonomy" id="647910"/>
    <lineage>
        <taxon>Bacteria</taxon>
        <taxon>Bacillati</taxon>
        <taxon>Bacillota</taxon>
        <taxon>Bacilli</taxon>
        <taxon>Bacillales</taxon>
        <taxon>Listeriaceae</taxon>
        <taxon>Listeria</taxon>
    </lineage>
</organism>
<dbReference type="AlphaFoldDB" id="A0A4R6ZJS3"/>
<comment type="caution">
    <text evidence="3">The sequence shown here is derived from an EMBL/GenBank/DDBJ whole genome shotgun (WGS) entry which is preliminary data.</text>
</comment>
<dbReference type="EMBL" id="SNZK01000007">
    <property type="protein sequence ID" value="TDR52621.1"/>
    <property type="molecule type" value="Genomic_DNA"/>
</dbReference>
<dbReference type="CDD" id="cd03794">
    <property type="entry name" value="GT4_WbuB-like"/>
    <property type="match status" value="1"/>
</dbReference>
<dbReference type="PANTHER" id="PTHR45947:SF3">
    <property type="entry name" value="SULFOQUINOVOSYL TRANSFERASE SQD2"/>
    <property type="match status" value="1"/>
</dbReference>
<evidence type="ECO:0000259" key="1">
    <source>
        <dbReference type="Pfam" id="PF00534"/>
    </source>
</evidence>
<dbReference type="Pfam" id="PF13579">
    <property type="entry name" value="Glyco_trans_4_4"/>
    <property type="match status" value="1"/>
</dbReference>
<dbReference type="InterPro" id="IPR050194">
    <property type="entry name" value="Glycosyltransferase_grp1"/>
</dbReference>
<dbReference type="SUPFAM" id="SSF53756">
    <property type="entry name" value="UDP-Glycosyltransferase/glycogen phosphorylase"/>
    <property type="match status" value="1"/>
</dbReference>
<gene>
    <name evidence="3" type="ORF">DFP96_10758</name>
</gene>
<feature type="domain" description="Glycosyltransferase subfamily 4-like N-terminal" evidence="2">
    <location>
        <begin position="18"/>
        <end position="196"/>
    </location>
</feature>
<dbReference type="Pfam" id="PF00534">
    <property type="entry name" value="Glycos_transf_1"/>
    <property type="match status" value="1"/>
</dbReference>
<dbReference type="InterPro" id="IPR028098">
    <property type="entry name" value="Glyco_trans_4-like_N"/>
</dbReference>
<evidence type="ECO:0000313" key="4">
    <source>
        <dbReference type="Proteomes" id="UP000295558"/>
    </source>
</evidence>
<dbReference type="GO" id="GO:0016758">
    <property type="term" value="F:hexosyltransferase activity"/>
    <property type="evidence" value="ECO:0007669"/>
    <property type="project" value="TreeGrafter"/>
</dbReference>
<dbReference type="PANTHER" id="PTHR45947">
    <property type="entry name" value="SULFOQUINOVOSYL TRANSFERASE SQD2"/>
    <property type="match status" value="1"/>
</dbReference>
<sequence length="405" mass="46215">MKILYMHQYFATLDSSTGTRSYEFARILQEQGHEVEVLTGDSQLGSLTEQQTTRFETYDVDGITVHAIRNQYENHFGKWRRIWAFLQFLFLACLFRVKHRQYDLIFATSTPLTIGIPALFLAWKSKVPFVFEVRDLWPEAPYQLGYIQNRFIYRTLCYFESHIYKRATHIVALSPGMKDGIIARGVMEKKVSVIPNSADLALFDVAPTGKIREQFQLQNKFILAHVGSMGVINGLDYLIESARLLDEQERKDTVILLTGDGGKRAELEALVAKYALKNVIFTGKVPKKDIPALIADVDATIMSVKHHPVLEMASPNKFFDSLAAGKPTLVNCKGWMKELIETYQAGIFVRPTEPSDVVQAIDVLKLDKRNDFGENAYRLAVENFDRRTLAKKLEHILKEAMKARE</sequence>
<feature type="domain" description="Glycosyl transferase family 1" evidence="1">
    <location>
        <begin position="211"/>
        <end position="378"/>
    </location>
</feature>
<proteinExistence type="predicted"/>
<keyword evidence="4" id="KW-1185">Reference proteome</keyword>
<name>A0A4R6ZJS3_9LIST</name>